<dbReference type="Proteomes" id="UP000694390">
    <property type="component" value="Chromosome 18"/>
</dbReference>
<dbReference type="InterPro" id="IPR017096">
    <property type="entry name" value="BTB-kelch_protein"/>
</dbReference>
<sequence>LTYPRASALELLFQSHEHAPLTVFPLSLHRMLLAAVNPYFRAMFVSSFKESQDGEVLLQDMAPSTVQTILQYLYTEKISVTSETAQAVFVAASRLQILPLLEICSSYLQNTPNCLVLYELGYAHGEQALLRVAMRQISLNFRHLSLEDKSFLHLKPSTLISIISSDSLVVSSEIVVYRAVRRWMKFQTSNRRPFLSKIMRHVRFPLLTQEELREVQLESACCGDMRLRWKRLNRQERLRECGGLRQGMYHKCILKTKDFQVGCFDPETEKWEKMTPLKCLYCARCLAVADKLYVTGGVHTDDSYSDTLHEYSSFRGRWTQLPSMSMPRASHGFLNCSQKLYAVGGWCRYEDYLDSAECFDLMAKTWTPISRLPYSLSHFAATVLKNKLYLIGGVTDKLGSWYVSRKVLIYKVSSNVWTQVLLEAECYWSGAVSMNNGIYVIGGWPDSGNLHCSRKCFFLDEDGRVDKDVVIPKLPVQIAGAGVVRWKKRIYVLGGENTYLYNNHDGENEEEYYNTIYYWEPGDDRWTQCLERLPFSNWGISGFGCATLKLPKKTILSLFRKTAVALTAVELAES</sequence>
<keyword evidence="2" id="KW-0677">Repeat</keyword>
<proteinExistence type="predicted"/>
<evidence type="ECO:0000313" key="4">
    <source>
        <dbReference type="Ensembl" id="ENSGEVP00005027130.1"/>
    </source>
</evidence>
<dbReference type="Pfam" id="PF07707">
    <property type="entry name" value="BACK"/>
    <property type="match status" value="1"/>
</dbReference>
<dbReference type="AlphaFoldDB" id="A0A8C4YMB6"/>
<evidence type="ECO:0000256" key="1">
    <source>
        <dbReference type="ARBA" id="ARBA00022441"/>
    </source>
</evidence>
<keyword evidence="1" id="KW-0880">Kelch repeat</keyword>
<dbReference type="GeneTree" id="ENSGT00940000156265"/>
<evidence type="ECO:0000313" key="5">
    <source>
        <dbReference type="Proteomes" id="UP000694390"/>
    </source>
</evidence>
<dbReference type="Gene3D" id="2.120.10.80">
    <property type="entry name" value="Kelch-type beta propeller"/>
    <property type="match status" value="2"/>
</dbReference>
<dbReference type="PANTHER" id="PTHR24412:SF469">
    <property type="entry name" value="SI:DKEY-260J18.2 PROTEIN"/>
    <property type="match status" value="1"/>
</dbReference>
<dbReference type="PROSITE" id="PS50097">
    <property type="entry name" value="BTB"/>
    <property type="match status" value="1"/>
</dbReference>
<keyword evidence="5" id="KW-1185">Reference proteome</keyword>
<dbReference type="Ensembl" id="ENSGEVT00005028545.1">
    <property type="protein sequence ID" value="ENSGEVP00005027130.1"/>
    <property type="gene ID" value="ENSGEVG00005019236.1"/>
</dbReference>
<dbReference type="PIRSF" id="PIRSF037037">
    <property type="entry name" value="Kelch-like_protein_gigaxonin"/>
    <property type="match status" value="1"/>
</dbReference>
<dbReference type="InterPro" id="IPR011705">
    <property type="entry name" value="BACK"/>
</dbReference>
<feature type="domain" description="BTB" evidence="3">
    <location>
        <begin position="26"/>
        <end position="82"/>
    </location>
</feature>
<dbReference type="InterPro" id="IPR006652">
    <property type="entry name" value="Kelch_1"/>
</dbReference>
<dbReference type="SMART" id="SM00612">
    <property type="entry name" value="Kelch"/>
    <property type="match status" value="3"/>
</dbReference>
<dbReference type="SUPFAM" id="SSF117281">
    <property type="entry name" value="Kelch motif"/>
    <property type="match status" value="1"/>
</dbReference>
<evidence type="ECO:0000259" key="3">
    <source>
        <dbReference type="PROSITE" id="PS50097"/>
    </source>
</evidence>
<name>A0A8C4YMB6_9SAUR</name>
<dbReference type="SUPFAM" id="SSF54695">
    <property type="entry name" value="POZ domain"/>
    <property type="match status" value="1"/>
</dbReference>
<reference evidence="4" key="2">
    <citation type="submission" date="2025-08" db="UniProtKB">
        <authorList>
            <consortium name="Ensembl"/>
        </authorList>
    </citation>
    <scope>IDENTIFICATION</scope>
</reference>
<reference evidence="4" key="1">
    <citation type="submission" date="2019-06" db="EMBL/GenBank/DDBJ databases">
        <title>G10K-VGP Goodes thornscrub tortoise genome, primary haplotype.</title>
        <authorList>
            <person name="Murphy B."/>
            <person name="Edwards T."/>
            <person name="Rhie A."/>
            <person name="Koren S."/>
            <person name="Phillippy A."/>
            <person name="Fedrigo O."/>
            <person name="Haase B."/>
            <person name="Mountcastle J."/>
            <person name="Lewin H."/>
            <person name="Damas J."/>
            <person name="Howe K."/>
            <person name="Formenti G."/>
            <person name="Myers G."/>
            <person name="Durbin R."/>
            <person name="Jarvis E.D."/>
        </authorList>
    </citation>
    <scope>NUCLEOTIDE SEQUENCE [LARGE SCALE GENOMIC DNA]</scope>
</reference>
<dbReference type="InterPro" id="IPR000210">
    <property type="entry name" value="BTB/POZ_dom"/>
</dbReference>
<reference evidence="4" key="3">
    <citation type="submission" date="2025-09" db="UniProtKB">
        <authorList>
            <consortium name="Ensembl"/>
        </authorList>
    </citation>
    <scope>IDENTIFICATION</scope>
</reference>
<dbReference type="InterPro" id="IPR011333">
    <property type="entry name" value="SKP1/BTB/POZ_sf"/>
</dbReference>
<dbReference type="Gene3D" id="3.30.710.10">
    <property type="entry name" value="Potassium Channel Kv1.1, Chain A"/>
    <property type="match status" value="1"/>
</dbReference>
<dbReference type="PANTHER" id="PTHR24412">
    <property type="entry name" value="KELCH PROTEIN"/>
    <property type="match status" value="1"/>
</dbReference>
<dbReference type="SMART" id="SM00875">
    <property type="entry name" value="BACK"/>
    <property type="match status" value="1"/>
</dbReference>
<dbReference type="SMART" id="SM00225">
    <property type="entry name" value="BTB"/>
    <property type="match status" value="1"/>
</dbReference>
<organism evidence="4 5">
    <name type="scientific">Gopherus evgoodei</name>
    <name type="common">Goodes thornscrub tortoise</name>
    <dbReference type="NCBI Taxonomy" id="1825980"/>
    <lineage>
        <taxon>Eukaryota</taxon>
        <taxon>Metazoa</taxon>
        <taxon>Chordata</taxon>
        <taxon>Craniata</taxon>
        <taxon>Vertebrata</taxon>
        <taxon>Euteleostomi</taxon>
        <taxon>Archelosauria</taxon>
        <taxon>Testudinata</taxon>
        <taxon>Testudines</taxon>
        <taxon>Cryptodira</taxon>
        <taxon>Durocryptodira</taxon>
        <taxon>Testudinoidea</taxon>
        <taxon>Testudinidae</taxon>
        <taxon>Gopherus</taxon>
    </lineage>
</organism>
<dbReference type="Pfam" id="PF24681">
    <property type="entry name" value="Kelch_KLHDC2_KLHL20_DRC7"/>
    <property type="match status" value="1"/>
</dbReference>
<dbReference type="Gene3D" id="1.25.40.420">
    <property type="match status" value="1"/>
</dbReference>
<dbReference type="InterPro" id="IPR015915">
    <property type="entry name" value="Kelch-typ_b-propeller"/>
</dbReference>
<accession>A0A8C4YMB6</accession>
<evidence type="ECO:0000256" key="2">
    <source>
        <dbReference type="ARBA" id="ARBA00022737"/>
    </source>
</evidence>
<protein>
    <recommendedName>
        <fullName evidence="3">BTB domain-containing protein</fullName>
    </recommendedName>
</protein>
<dbReference type="OrthoDB" id="6482909at2759"/>
<dbReference type="Pfam" id="PF00651">
    <property type="entry name" value="BTB"/>
    <property type="match status" value="1"/>
</dbReference>